<sequence>MSVERLRVRLSGERPLLMHSSRLADPLDPIKIDLERLTRKRDKTLADHEQIAKVEWHGGLWLSDGKPCIPSEAIEAAFIAASKTRRKGKHAKAGFACPTSPLLHYDGPRDLPALWDDKAFRLRFAVNVNESKVMRTRPRFPEWHVVADVEFLPSLLNPNEVIEIFEIAGMREGLGDWRPKFGKFSVTQLE</sequence>
<dbReference type="EMBL" id="JAAMRR010000632">
    <property type="protein sequence ID" value="NGX95932.1"/>
    <property type="molecule type" value="Genomic_DNA"/>
</dbReference>
<name>A0A7C9VKX6_9BRAD</name>
<accession>A0A7C9VKX6</accession>
<keyword evidence="2" id="KW-1185">Reference proteome</keyword>
<dbReference type="Proteomes" id="UP000480266">
    <property type="component" value="Unassembled WGS sequence"/>
</dbReference>
<evidence type="ECO:0000313" key="2">
    <source>
        <dbReference type="Proteomes" id="UP000480266"/>
    </source>
</evidence>
<comment type="caution">
    <text evidence="1">The sequence shown here is derived from an EMBL/GenBank/DDBJ whole genome shotgun (WGS) entry which is preliminary data.</text>
</comment>
<protein>
    <submittedName>
        <fullName evidence="1">Uncharacterized protein</fullName>
    </submittedName>
</protein>
<organism evidence="1 2">
    <name type="scientific">Candidatus Afipia apatlaquensis</name>
    <dbReference type="NCBI Taxonomy" id="2712852"/>
    <lineage>
        <taxon>Bacteria</taxon>
        <taxon>Pseudomonadati</taxon>
        <taxon>Pseudomonadota</taxon>
        <taxon>Alphaproteobacteria</taxon>
        <taxon>Hyphomicrobiales</taxon>
        <taxon>Nitrobacteraceae</taxon>
        <taxon>Afipia</taxon>
    </lineage>
</organism>
<reference evidence="1" key="1">
    <citation type="submission" date="2020-02" db="EMBL/GenBank/DDBJ databases">
        <title>Draft genome sequence of Candidatus Afipia apatlaquensis IBT-C3, a potential strain for decolorization of textile dyes.</title>
        <authorList>
            <person name="Sanchez-Reyes A."/>
            <person name="Breton-Deval L."/>
            <person name="Mangelson H."/>
            <person name="Sanchez-Flores A."/>
        </authorList>
    </citation>
    <scope>NUCLEOTIDE SEQUENCE [LARGE SCALE GENOMIC DNA]</scope>
    <source>
        <strain evidence="1">IBT-C3</strain>
    </source>
</reference>
<dbReference type="AlphaFoldDB" id="A0A7C9VKX6"/>
<evidence type="ECO:0000313" key="1">
    <source>
        <dbReference type="EMBL" id="NGX95932.1"/>
    </source>
</evidence>
<proteinExistence type="predicted"/>
<gene>
    <name evidence="1" type="ORF">G4V63_12075</name>
</gene>